<comment type="caution">
    <text evidence="1">The sequence shown here is derived from an EMBL/GenBank/DDBJ whole genome shotgun (WGS) entry which is preliminary data.</text>
</comment>
<dbReference type="PANTHER" id="PTHR28181:SF1">
    <property type="entry name" value="COLD TOLERANCE PROTEIN 1"/>
    <property type="match status" value="1"/>
</dbReference>
<organism evidence="1 2">
    <name type="scientific">Apiospora arundinis</name>
    <dbReference type="NCBI Taxonomy" id="335852"/>
    <lineage>
        <taxon>Eukaryota</taxon>
        <taxon>Fungi</taxon>
        <taxon>Dikarya</taxon>
        <taxon>Ascomycota</taxon>
        <taxon>Pezizomycotina</taxon>
        <taxon>Sordariomycetes</taxon>
        <taxon>Xylariomycetidae</taxon>
        <taxon>Amphisphaeriales</taxon>
        <taxon>Apiosporaceae</taxon>
        <taxon>Apiospora</taxon>
    </lineage>
</organism>
<dbReference type="InterPro" id="IPR050849">
    <property type="entry name" value="HAD-like_hydrolase_phosphatase"/>
</dbReference>
<dbReference type="Proteomes" id="UP001390339">
    <property type="component" value="Unassembled WGS sequence"/>
</dbReference>
<evidence type="ECO:0000313" key="1">
    <source>
        <dbReference type="EMBL" id="KAK8873705.1"/>
    </source>
</evidence>
<dbReference type="InterPro" id="IPR036412">
    <property type="entry name" value="HAD-like_sf"/>
</dbReference>
<sequence>MSIFLDFDGTITVHDTIGEVANFALRVRANEGRDLAEAWDGVVRAYMDDYRGHVDGYRLPEGERRCPQDEVGFLRDMKAVELQSLGRIRQCGVFRDIAPDRFYEAGRRAVEEDGTVRLRPGFREFARARLREGWRLWVVSVNWSAAFIAGALGCPEITVIANTVRSDGSIAGPDILNQYASANGAGGGDGGAVEHRNLTNSCDKLAVVETILQQQAESLRGKPSFYFGDSITDLECLLRADYGVVISDKEDSTLLKTLERVGKKVSHSTDAGSQNSLCWASTYDEVEKHVTFAL</sequence>
<dbReference type="EMBL" id="JAPCWZ010000003">
    <property type="protein sequence ID" value="KAK8873705.1"/>
    <property type="molecule type" value="Genomic_DNA"/>
</dbReference>
<evidence type="ECO:0000313" key="2">
    <source>
        <dbReference type="Proteomes" id="UP001390339"/>
    </source>
</evidence>
<protein>
    <submittedName>
        <fullName evidence="1">HAD-like domain-containing protein</fullName>
    </submittedName>
</protein>
<keyword evidence="2" id="KW-1185">Reference proteome</keyword>
<dbReference type="SUPFAM" id="SSF56784">
    <property type="entry name" value="HAD-like"/>
    <property type="match status" value="1"/>
</dbReference>
<dbReference type="PANTHER" id="PTHR28181">
    <property type="entry name" value="UPF0655 PROTEIN YCR015C"/>
    <property type="match status" value="1"/>
</dbReference>
<reference evidence="1 2" key="1">
    <citation type="journal article" date="2024" name="IMA Fungus">
        <title>Apiospora arundinis, a panoply of carbohydrate-active enzymes and secondary metabolites.</title>
        <authorList>
            <person name="Sorensen T."/>
            <person name="Petersen C."/>
            <person name="Muurmann A.T."/>
            <person name="Christiansen J.V."/>
            <person name="Brundto M.L."/>
            <person name="Overgaard C.K."/>
            <person name="Boysen A.T."/>
            <person name="Wollenberg R.D."/>
            <person name="Larsen T.O."/>
            <person name="Sorensen J.L."/>
            <person name="Nielsen K.L."/>
            <person name="Sondergaard T.E."/>
        </authorList>
    </citation>
    <scope>NUCLEOTIDE SEQUENCE [LARGE SCALE GENOMIC DNA]</scope>
    <source>
        <strain evidence="1 2">AAU 773</strain>
    </source>
</reference>
<accession>A0ABR2J7Q3</accession>
<dbReference type="Pfam" id="PF12710">
    <property type="entry name" value="HAD"/>
    <property type="match status" value="1"/>
</dbReference>
<dbReference type="InterPro" id="IPR023214">
    <property type="entry name" value="HAD_sf"/>
</dbReference>
<name>A0ABR2J7Q3_9PEZI</name>
<gene>
    <name evidence="1" type="ORF">PGQ11_004219</name>
</gene>
<proteinExistence type="predicted"/>
<dbReference type="Gene3D" id="3.40.50.1000">
    <property type="entry name" value="HAD superfamily/HAD-like"/>
    <property type="match status" value="1"/>
</dbReference>